<dbReference type="InterPro" id="IPR024855">
    <property type="entry name" value="UNC79"/>
</dbReference>
<dbReference type="PANTHER" id="PTHR21696">
    <property type="entry name" value="PROTEIN UNC-79 HOMOLOG"/>
    <property type="match status" value="1"/>
</dbReference>
<dbReference type="Proteomes" id="UP000663845">
    <property type="component" value="Unassembled WGS sequence"/>
</dbReference>
<dbReference type="EMBL" id="CAJNOG010003400">
    <property type="protein sequence ID" value="CAF1530784.1"/>
    <property type="molecule type" value="Genomic_DNA"/>
</dbReference>
<reference evidence="2" key="1">
    <citation type="submission" date="2021-02" db="EMBL/GenBank/DDBJ databases">
        <authorList>
            <person name="Nowell W R."/>
        </authorList>
    </citation>
    <scope>NUCLEOTIDE SEQUENCE</scope>
</reference>
<sequence length="642" mass="73102">SQCSFCEEYILWFSIAQDILKYISPRDEIKLPELELPNINELKQQQLKQQQQLLQQQQQQTLLQSARSSSKPKFTIEMSSGGDNQSTSSSLSLNNEEEVPANMNTIAPVPAAAVAAASTTPELKVENNPDAGIWITSQGVFYFKLNTLHIHLQFFYSVLKELDRIIDIDALYYLLCCLKLLILNDECLETAAKDNRGFLSYCLEKLLVPHIWKIFALGHGHLNECCVPLLLHALNYEPGKTALWNILERDFSSAHWKVRSSAGTRVIALYSLLKPKLIKNNYNVLSVLAYAFLNLITSIEDVEPTVSQKAMCSLETLGDASFKTVMCALEFQFDTVINDRSIILHRLSKLYTILLRNNSTIKILSWEFFLNRFDTLSIESQISMEESGELISPQSIGGFNTESEHFIRKLNQIRFAMAKTDSIKPISSSLRVPSHQRRTTTTTVPRQANVTSDKVETDSIGSFLSPETENSDRSTLQLLVNLLMKFMMKDDQNQVNDDRIMLKQQNVVIRHLCSLLGYNQTNRTFINLPSKIRRSSVFHAFVSNLPKVLDYNFSLGTVLLPFFLSFLQFSTCSNASIQFYEHIAASNTLGRIDPSLRNSWLMILIIILYKYQYTTFAVTIQHLTRIAMNTILSHYHQCETPP</sequence>
<feature type="non-terminal residue" evidence="2">
    <location>
        <position position="642"/>
    </location>
</feature>
<name>A0A815VPA0_9BILA</name>
<gene>
    <name evidence="2" type="ORF">JYZ213_LOCUS45127</name>
</gene>
<organism evidence="2 3">
    <name type="scientific">Adineta steineri</name>
    <dbReference type="NCBI Taxonomy" id="433720"/>
    <lineage>
        <taxon>Eukaryota</taxon>
        <taxon>Metazoa</taxon>
        <taxon>Spiralia</taxon>
        <taxon>Gnathifera</taxon>
        <taxon>Rotifera</taxon>
        <taxon>Eurotatoria</taxon>
        <taxon>Bdelloidea</taxon>
        <taxon>Adinetida</taxon>
        <taxon>Adinetidae</taxon>
        <taxon>Adineta</taxon>
    </lineage>
</organism>
<dbReference type="AlphaFoldDB" id="A0A815VPA0"/>
<feature type="compositionally biased region" description="Low complexity" evidence="1">
    <location>
        <begin position="79"/>
        <end position="94"/>
    </location>
</feature>
<proteinExistence type="predicted"/>
<accession>A0A815VPA0</accession>
<dbReference type="PANTHER" id="PTHR21696:SF2">
    <property type="entry name" value="PROTEIN UNC-79 HOMOLOG"/>
    <property type="match status" value="1"/>
</dbReference>
<evidence type="ECO:0000313" key="3">
    <source>
        <dbReference type="Proteomes" id="UP000663845"/>
    </source>
</evidence>
<protein>
    <submittedName>
        <fullName evidence="2">Uncharacterized protein</fullName>
    </submittedName>
</protein>
<comment type="caution">
    <text evidence="2">The sequence shown here is derived from an EMBL/GenBank/DDBJ whole genome shotgun (WGS) entry which is preliminary data.</text>
</comment>
<feature type="region of interest" description="Disordered" evidence="1">
    <location>
        <begin position="65"/>
        <end position="94"/>
    </location>
</feature>
<feature type="non-terminal residue" evidence="2">
    <location>
        <position position="1"/>
    </location>
</feature>
<evidence type="ECO:0000313" key="2">
    <source>
        <dbReference type="EMBL" id="CAF1530784.1"/>
    </source>
</evidence>
<evidence type="ECO:0000256" key="1">
    <source>
        <dbReference type="SAM" id="MobiDB-lite"/>
    </source>
</evidence>